<dbReference type="SUPFAM" id="SSF52047">
    <property type="entry name" value="RNI-like"/>
    <property type="match status" value="1"/>
</dbReference>
<name>A0ABD1YXM5_9MARC</name>
<evidence type="ECO:0000313" key="4">
    <source>
        <dbReference type="Proteomes" id="UP001605036"/>
    </source>
</evidence>
<accession>A0ABD1YXM5</accession>
<proteinExistence type="predicted"/>
<feature type="domain" description="F-box" evidence="2">
    <location>
        <begin position="57"/>
        <end position="94"/>
    </location>
</feature>
<comment type="caution">
    <text evidence="3">The sequence shown here is derived from an EMBL/GenBank/DDBJ whole genome shotgun (WGS) entry which is preliminary data.</text>
</comment>
<feature type="compositionally biased region" description="Basic and acidic residues" evidence="1">
    <location>
        <begin position="14"/>
        <end position="24"/>
    </location>
</feature>
<feature type="compositionally biased region" description="Polar residues" evidence="1">
    <location>
        <begin position="1"/>
        <end position="12"/>
    </location>
</feature>
<evidence type="ECO:0000256" key="1">
    <source>
        <dbReference type="SAM" id="MobiDB-lite"/>
    </source>
</evidence>
<dbReference type="Proteomes" id="UP001605036">
    <property type="component" value="Unassembled WGS sequence"/>
</dbReference>
<sequence length="325" mass="36825">MDGPSNFGTYTTGGREHPPKDKPGKGWVWIRDPGRSSSASQVDPGDEANPDWGKILNEVLADVFQRLPLSDRSQVVPLVCKSWNSVSCDPTSWWYIDMVPWIQQQIDTECKWEYDMQPYVDYLVKRFVDRSQGQLRELHTMYVSDDAIDYLAERCPMLEVLTMPSSLGVTDKSALKLARLAPRLRHLDVSDCYNISKEAISAFGDNCPSLEWLSRSMVNQNVANVPYELGSSPPGGDEEAIIMSEHYPKLKRLEMKKTKISDKGLRRLVTGCPNLQHLDFSCCYQLTLKALDDVSKNCSKLEITKPITPRMHVSPTDPQCTMLFE</sequence>
<dbReference type="SUPFAM" id="SSF81383">
    <property type="entry name" value="F-box domain"/>
    <property type="match status" value="1"/>
</dbReference>
<evidence type="ECO:0000259" key="2">
    <source>
        <dbReference type="Pfam" id="PF12937"/>
    </source>
</evidence>
<dbReference type="Pfam" id="PF12937">
    <property type="entry name" value="F-box-like"/>
    <property type="match status" value="1"/>
</dbReference>
<evidence type="ECO:0000313" key="3">
    <source>
        <dbReference type="EMBL" id="KAL2635538.1"/>
    </source>
</evidence>
<feature type="region of interest" description="Disordered" evidence="1">
    <location>
        <begin position="1"/>
        <end position="48"/>
    </location>
</feature>
<dbReference type="Gene3D" id="3.80.10.10">
    <property type="entry name" value="Ribonuclease Inhibitor"/>
    <property type="match status" value="2"/>
</dbReference>
<dbReference type="PANTHER" id="PTHR38926">
    <property type="entry name" value="F-BOX DOMAIN CONTAINING PROTEIN, EXPRESSED"/>
    <property type="match status" value="1"/>
</dbReference>
<dbReference type="InterPro" id="IPR006553">
    <property type="entry name" value="Leu-rich_rpt_Cys-con_subtyp"/>
</dbReference>
<dbReference type="EMBL" id="JBHFFA010000003">
    <property type="protein sequence ID" value="KAL2635538.1"/>
    <property type="molecule type" value="Genomic_DNA"/>
</dbReference>
<dbReference type="SMART" id="SM00367">
    <property type="entry name" value="LRR_CC"/>
    <property type="match status" value="4"/>
</dbReference>
<dbReference type="InterPro" id="IPR032675">
    <property type="entry name" value="LRR_dom_sf"/>
</dbReference>
<gene>
    <name evidence="3" type="ORF">R1flu_007017</name>
</gene>
<keyword evidence="4" id="KW-1185">Reference proteome</keyword>
<dbReference type="InterPro" id="IPR036047">
    <property type="entry name" value="F-box-like_dom_sf"/>
</dbReference>
<reference evidence="3 4" key="1">
    <citation type="submission" date="2024-09" db="EMBL/GenBank/DDBJ databases">
        <title>Chromosome-scale assembly of Riccia fluitans.</title>
        <authorList>
            <person name="Paukszto L."/>
            <person name="Sawicki J."/>
            <person name="Karawczyk K."/>
            <person name="Piernik-Szablinska J."/>
            <person name="Szczecinska M."/>
            <person name="Mazdziarz M."/>
        </authorList>
    </citation>
    <scope>NUCLEOTIDE SEQUENCE [LARGE SCALE GENOMIC DNA]</scope>
    <source>
        <strain evidence="3">Rf_01</strain>
        <tissue evidence="3">Aerial parts of the thallus</tissue>
    </source>
</reference>
<protein>
    <recommendedName>
        <fullName evidence="2">F-box domain-containing protein</fullName>
    </recommendedName>
</protein>
<dbReference type="InterPro" id="IPR001810">
    <property type="entry name" value="F-box_dom"/>
</dbReference>
<dbReference type="Gene3D" id="1.20.1280.50">
    <property type="match status" value="1"/>
</dbReference>
<dbReference type="AlphaFoldDB" id="A0ABD1YXM5"/>
<organism evidence="3 4">
    <name type="scientific">Riccia fluitans</name>
    <dbReference type="NCBI Taxonomy" id="41844"/>
    <lineage>
        <taxon>Eukaryota</taxon>
        <taxon>Viridiplantae</taxon>
        <taxon>Streptophyta</taxon>
        <taxon>Embryophyta</taxon>
        <taxon>Marchantiophyta</taxon>
        <taxon>Marchantiopsida</taxon>
        <taxon>Marchantiidae</taxon>
        <taxon>Marchantiales</taxon>
        <taxon>Ricciaceae</taxon>
        <taxon>Riccia</taxon>
    </lineage>
</organism>
<dbReference type="PANTHER" id="PTHR38926:SF5">
    <property type="entry name" value="F-BOX AND LEUCINE-RICH REPEAT PROTEIN 6"/>
    <property type="match status" value="1"/>
</dbReference>